<proteinExistence type="predicted"/>
<organism evidence="2 3">
    <name type="scientific">Penicillium oxalicum (strain 114-2 / CGMCC 5302)</name>
    <name type="common">Penicillium decumbens</name>
    <dbReference type="NCBI Taxonomy" id="933388"/>
    <lineage>
        <taxon>Eukaryota</taxon>
        <taxon>Fungi</taxon>
        <taxon>Dikarya</taxon>
        <taxon>Ascomycota</taxon>
        <taxon>Pezizomycotina</taxon>
        <taxon>Eurotiomycetes</taxon>
        <taxon>Eurotiomycetidae</taxon>
        <taxon>Eurotiales</taxon>
        <taxon>Aspergillaceae</taxon>
        <taxon>Penicillium</taxon>
    </lineage>
</organism>
<evidence type="ECO:0000313" key="2">
    <source>
        <dbReference type="EMBL" id="EPS34566.1"/>
    </source>
</evidence>
<accession>S8A0C9</accession>
<dbReference type="AlphaFoldDB" id="S8A0C9"/>
<dbReference type="Proteomes" id="UP000019376">
    <property type="component" value="Unassembled WGS sequence"/>
</dbReference>
<sequence length="60" mass="6583">MVAVYPRGVTGHLHSPSCSSAETMDHRADPLQRCVAPFNLDLDPTWIAYIELGEGDANTR</sequence>
<protein>
    <submittedName>
        <fullName evidence="2">Uncharacterized protein</fullName>
    </submittedName>
</protein>
<dbReference type="HOGENOM" id="CLU_2942532_0_0_1"/>
<keyword evidence="3" id="KW-1185">Reference proteome</keyword>
<evidence type="ECO:0000313" key="3">
    <source>
        <dbReference type="Proteomes" id="UP000019376"/>
    </source>
</evidence>
<dbReference type="EMBL" id="KB644415">
    <property type="protein sequence ID" value="EPS34566.1"/>
    <property type="molecule type" value="Genomic_DNA"/>
</dbReference>
<reference evidence="2 3" key="1">
    <citation type="journal article" date="2013" name="PLoS ONE">
        <title>Genomic and secretomic analyses reveal unique features of the lignocellulolytic enzyme system of Penicillium decumbens.</title>
        <authorList>
            <person name="Liu G."/>
            <person name="Zhang L."/>
            <person name="Wei X."/>
            <person name="Zou G."/>
            <person name="Qin Y."/>
            <person name="Ma L."/>
            <person name="Li J."/>
            <person name="Zheng H."/>
            <person name="Wang S."/>
            <person name="Wang C."/>
            <person name="Xun L."/>
            <person name="Zhao G.-P."/>
            <person name="Zhou Z."/>
            <person name="Qu Y."/>
        </authorList>
    </citation>
    <scope>NUCLEOTIDE SEQUENCE [LARGE SCALE GENOMIC DNA]</scope>
    <source>
        <strain evidence="3">114-2 / CGMCC 5302</strain>
    </source>
</reference>
<evidence type="ECO:0000256" key="1">
    <source>
        <dbReference type="SAM" id="MobiDB-lite"/>
    </source>
</evidence>
<gene>
    <name evidence="2" type="ORF">PDE_09530</name>
</gene>
<feature type="region of interest" description="Disordered" evidence="1">
    <location>
        <begin position="1"/>
        <end position="22"/>
    </location>
</feature>
<name>S8A0C9_PENO1</name>